<accession>A0A0F9I1A7</accession>
<proteinExistence type="predicted"/>
<gene>
    <name evidence="2" type="ORF">LCGC14_1997570</name>
</gene>
<dbReference type="EMBL" id="LAZR01022644">
    <property type="protein sequence ID" value="KKL81162.1"/>
    <property type="molecule type" value="Genomic_DNA"/>
</dbReference>
<feature type="region of interest" description="Disordered" evidence="1">
    <location>
        <begin position="1"/>
        <end position="106"/>
    </location>
</feature>
<evidence type="ECO:0000256" key="1">
    <source>
        <dbReference type="SAM" id="MobiDB-lite"/>
    </source>
</evidence>
<feature type="compositionally biased region" description="Low complexity" evidence="1">
    <location>
        <begin position="52"/>
        <end position="65"/>
    </location>
</feature>
<organism evidence="2">
    <name type="scientific">marine sediment metagenome</name>
    <dbReference type="NCBI Taxonomy" id="412755"/>
    <lineage>
        <taxon>unclassified sequences</taxon>
        <taxon>metagenomes</taxon>
        <taxon>ecological metagenomes</taxon>
    </lineage>
</organism>
<evidence type="ECO:0000313" key="2">
    <source>
        <dbReference type="EMBL" id="KKL81162.1"/>
    </source>
</evidence>
<feature type="non-terminal residue" evidence="2">
    <location>
        <position position="262"/>
    </location>
</feature>
<dbReference type="AlphaFoldDB" id="A0A0F9I1A7"/>
<sequence>MPKKDFDYQFEDIRREDTPVSAAGFGDMVEDPENPGEAFVEVDLDEEDPDKAVSAADNDADATSASDRDSDSKKDQRRAALEARRKSDQLEQDLDERSTEVAGELSTLRQEVAELKAVKEIDAIEDEFAAEEVRLTEAMEAAMEEGDTKAQSKLNSDLIALNSEKQAKQAAAEASVTIIENLDGGAEQPANKRAVQFIRDNQEWWSDPDHEDAVVYARKLDKKLVGMGFNPDSEAYWTRFNHNFDKKYEGLREIDPDEIEID</sequence>
<feature type="compositionally biased region" description="Basic and acidic residues" evidence="1">
    <location>
        <begin position="66"/>
        <end position="99"/>
    </location>
</feature>
<feature type="compositionally biased region" description="Acidic residues" evidence="1">
    <location>
        <begin position="28"/>
        <end position="49"/>
    </location>
</feature>
<name>A0A0F9I1A7_9ZZZZ</name>
<feature type="compositionally biased region" description="Basic and acidic residues" evidence="1">
    <location>
        <begin position="1"/>
        <end position="18"/>
    </location>
</feature>
<protein>
    <submittedName>
        <fullName evidence="2">Uncharacterized protein</fullName>
    </submittedName>
</protein>
<reference evidence="2" key="1">
    <citation type="journal article" date="2015" name="Nature">
        <title>Complex archaea that bridge the gap between prokaryotes and eukaryotes.</title>
        <authorList>
            <person name="Spang A."/>
            <person name="Saw J.H."/>
            <person name="Jorgensen S.L."/>
            <person name="Zaremba-Niedzwiedzka K."/>
            <person name="Martijn J."/>
            <person name="Lind A.E."/>
            <person name="van Eijk R."/>
            <person name="Schleper C."/>
            <person name="Guy L."/>
            <person name="Ettema T.J."/>
        </authorList>
    </citation>
    <scope>NUCLEOTIDE SEQUENCE</scope>
</reference>
<comment type="caution">
    <text evidence="2">The sequence shown here is derived from an EMBL/GenBank/DDBJ whole genome shotgun (WGS) entry which is preliminary data.</text>
</comment>